<keyword evidence="3" id="KW-1185">Reference proteome</keyword>
<protein>
    <submittedName>
        <fullName evidence="2">Uncharacterized protein</fullName>
    </submittedName>
</protein>
<feature type="compositionally biased region" description="Polar residues" evidence="1">
    <location>
        <begin position="62"/>
        <end position="73"/>
    </location>
</feature>
<sequence>MQKVGPIYMDYARKSGLKLLQFPAVKYEVKAESSKTKKEKESKDEEDPEEDLEEDPEEKVQKVNQTKLLSIEA</sequence>
<feature type="compositionally biased region" description="Basic and acidic residues" evidence="1">
    <location>
        <begin position="28"/>
        <end position="43"/>
    </location>
</feature>
<reference evidence="2 3" key="1">
    <citation type="journal article" date="2021" name="Plant Biotechnol. J.">
        <title>Multi-omics assisted identification of the key and species-specific regulatory components of drought-tolerant mechanisms in Gossypium stocksii.</title>
        <authorList>
            <person name="Yu D."/>
            <person name="Ke L."/>
            <person name="Zhang D."/>
            <person name="Wu Y."/>
            <person name="Sun Y."/>
            <person name="Mei J."/>
            <person name="Sun J."/>
            <person name="Sun Y."/>
        </authorList>
    </citation>
    <scope>NUCLEOTIDE SEQUENCE [LARGE SCALE GENOMIC DNA]</scope>
    <source>
        <strain evidence="3">cv. E1</strain>
        <tissue evidence="2">Leaf</tissue>
    </source>
</reference>
<proteinExistence type="predicted"/>
<evidence type="ECO:0000256" key="1">
    <source>
        <dbReference type="SAM" id="MobiDB-lite"/>
    </source>
</evidence>
<name>A0A9D3V6U8_9ROSI</name>
<evidence type="ECO:0000313" key="2">
    <source>
        <dbReference type="EMBL" id="KAH1073347.1"/>
    </source>
</evidence>
<feature type="region of interest" description="Disordered" evidence="1">
    <location>
        <begin position="28"/>
        <end position="73"/>
    </location>
</feature>
<feature type="compositionally biased region" description="Acidic residues" evidence="1">
    <location>
        <begin position="44"/>
        <end position="57"/>
    </location>
</feature>
<organism evidence="2 3">
    <name type="scientific">Gossypium stocksii</name>
    <dbReference type="NCBI Taxonomy" id="47602"/>
    <lineage>
        <taxon>Eukaryota</taxon>
        <taxon>Viridiplantae</taxon>
        <taxon>Streptophyta</taxon>
        <taxon>Embryophyta</taxon>
        <taxon>Tracheophyta</taxon>
        <taxon>Spermatophyta</taxon>
        <taxon>Magnoliopsida</taxon>
        <taxon>eudicotyledons</taxon>
        <taxon>Gunneridae</taxon>
        <taxon>Pentapetalae</taxon>
        <taxon>rosids</taxon>
        <taxon>malvids</taxon>
        <taxon>Malvales</taxon>
        <taxon>Malvaceae</taxon>
        <taxon>Malvoideae</taxon>
        <taxon>Gossypium</taxon>
    </lineage>
</organism>
<dbReference type="Proteomes" id="UP000828251">
    <property type="component" value="Unassembled WGS sequence"/>
</dbReference>
<comment type="caution">
    <text evidence="2">The sequence shown here is derived from an EMBL/GenBank/DDBJ whole genome shotgun (WGS) entry which is preliminary data.</text>
</comment>
<gene>
    <name evidence="2" type="ORF">J1N35_025675</name>
</gene>
<dbReference type="EMBL" id="JAIQCV010000008">
    <property type="protein sequence ID" value="KAH1073347.1"/>
    <property type="molecule type" value="Genomic_DNA"/>
</dbReference>
<dbReference type="AlphaFoldDB" id="A0A9D3V6U8"/>
<evidence type="ECO:0000313" key="3">
    <source>
        <dbReference type="Proteomes" id="UP000828251"/>
    </source>
</evidence>
<accession>A0A9D3V6U8</accession>